<proteinExistence type="predicted"/>
<name>A0A645G2H4_9ZZZZ</name>
<sequence>MGVRSRHPLPGLVGSQIGGDQSRTSGGGQIACEGLHPIAVDQIPVDHHHRRGTGCGHCLHRGEQIVGVHSAFESLGGGVLDDQPVHHRVRIGHADLDQVDAHAIGAFHQGAHSRKRTGHGRVADRQVADQSGAPFVLGGLQYQTRDAEPGIEHVRTSCVHFRAPVE</sequence>
<comment type="caution">
    <text evidence="2">The sequence shown here is derived from an EMBL/GenBank/DDBJ whole genome shotgun (WGS) entry which is preliminary data.</text>
</comment>
<dbReference type="EMBL" id="VSSQ01067766">
    <property type="protein sequence ID" value="MPN20100.1"/>
    <property type="molecule type" value="Genomic_DNA"/>
</dbReference>
<evidence type="ECO:0000256" key="1">
    <source>
        <dbReference type="SAM" id="MobiDB-lite"/>
    </source>
</evidence>
<feature type="region of interest" description="Disordered" evidence="1">
    <location>
        <begin position="1"/>
        <end position="27"/>
    </location>
</feature>
<evidence type="ECO:0000313" key="2">
    <source>
        <dbReference type="EMBL" id="MPN20100.1"/>
    </source>
</evidence>
<dbReference type="AlphaFoldDB" id="A0A645G2H4"/>
<protein>
    <submittedName>
        <fullName evidence="2">Uncharacterized protein</fullName>
    </submittedName>
</protein>
<organism evidence="2">
    <name type="scientific">bioreactor metagenome</name>
    <dbReference type="NCBI Taxonomy" id="1076179"/>
    <lineage>
        <taxon>unclassified sequences</taxon>
        <taxon>metagenomes</taxon>
        <taxon>ecological metagenomes</taxon>
    </lineage>
</organism>
<gene>
    <name evidence="2" type="ORF">SDC9_167477</name>
</gene>
<reference evidence="2" key="1">
    <citation type="submission" date="2019-08" db="EMBL/GenBank/DDBJ databases">
        <authorList>
            <person name="Kucharzyk K."/>
            <person name="Murdoch R.W."/>
            <person name="Higgins S."/>
            <person name="Loffler F."/>
        </authorList>
    </citation>
    <scope>NUCLEOTIDE SEQUENCE</scope>
</reference>
<accession>A0A645G2H4</accession>